<dbReference type="Proteomes" id="UP000264589">
    <property type="component" value="Unassembled WGS sequence"/>
</dbReference>
<dbReference type="EMBL" id="QUQO01000001">
    <property type="protein sequence ID" value="RFB04219.1"/>
    <property type="molecule type" value="Genomic_DNA"/>
</dbReference>
<evidence type="ECO:0000313" key="2">
    <source>
        <dbReference type="Proteomes" id="UP000264589"/>
    </source>
</evidence>
<sequence>MGSLLFYDIGKKHSQRIVRRPAGGTINGCKEEGVVWSFRPWPAEEGMAMECLTVHSLPLCERILTHIN</sequence>
<proteinExistence type="predicted"/>
<evidence type="ECO:0000313" key="1">
    <source>
        <dbReference type="EMBL" id="RFB04219.1"/>
    </source>
</evidence>
<keyword evidence="2" id="KW-1185">Reference proteome</keyword>
<gene>
    <name evidence="1" type="ORF">DX908_02320</name>
</gene>
<dbReference type="AlphaFoldDB" id="A0A371RFJ3"/>
<organism evidence="1 2">
    <name type="scientific">Parvularcula marina</name>
    <dbReference type="NCBI Taxonomy" id="2292771"/>
    <lineage>
        <taxon>Bacteria</taxon>
        <taxon>Pseudomonadati</taxon>
        <taxon>Pseudomonadota</taxon>
        <taxon>Alphaproteobacteria</taxon>
        <taxon>Parvularculales</taxon>
        <taxon>Parvularculaceae</taxon>
        <taxon>Parvularcula</taxon>
    </lineage>
</organism>
<name>A0A371RFJ3_9PROT</name>
<protein>
    <submittedName>
        <fullName evidence="1">Uncharacterized protein</fullName>
    </submittedName>
</protein>
<accession>A0A371RFJ3</accession>
<reference evidence="1 2" key="1">
    <citation type="submission" date="2018-08" db="EMBL/GenBank/DDBJ databases">
        <title>Parvularcula sp. SM1705, isolated from surface water of the South Sea China.</title>
        <authorList>
            <person name="Sun L."/>
        </authorList>
    </citation>
    <scope>NUCLEOTIDE SEQUENCE [LARGE SCALE GENOMIC DNA]</scope>
    <source>
        <strain evidence="1 2">SM1705</strain>
    </source>
</reference>
<dbReference type="InParanoid" id="A0A371RFJ3"/>
<comment type="caution">
    <text evidence="1">The sequence shown here is derived from an EMBL/GenBank/DDBJ whole genome shotgun (WGS) entry which is preliminary data.</text>
</comment>